<feature type="region of interest" description="Disordered" evidence="1">
    <location>
        <begin position="58"/>
        <end position="83"/>
    </location>
</feature>
<protein>
    <submittedName>
        <fullName evidence="2">Uncharacterized protein</fullName>
    </submittedName>
</protein>
<sequence length="237" mass="26005">MDVLRALRTVTDIILDTLMSDSETRNPQFVKPNKTCSQLKSHPRHGITITNFESNINSRRANSGYDGGEQGRESESMLSGGSTESERWLVKNVKKLGLPKCKGRWIIAVETSKEAVSDVDIHYIVEVGNSFELKFQEMDYPSTLQCELHLIKGKHCIWRGCHCILLFTPAGKHFTLLIKADSTGPGKSIMTIALVLTNSERGGSPGSQSSRQSSANAAVDEILDAPLVCPMTLQGPC</sequence>
<dbReference type="Proteomes" id="UP001279734">
    <property type="component" value="Unassembled WGS sequence"/>
</dbReference>
<reference evidence="2" key="1">
    <citation type="submission" date="2023-05" db="EMBL/GenBank/DDBJ databases">
        <title>Nepenthes gracilis genome sequencing.</title>
        <authorList>
            <person name="Fukushima K."/>
        </authorList>
    </citation>
    <scope>NUCLEOTIDE SEQUENCE</scope>
    <source>
        <strain evidence="2">SING2019-196</strain>
    </source>
</reference>
<proteinExistence type="predicted"/>
<organism evidence="2 3">
    <name type="scientific">Nepenthes gracilis</name>
    <name type="common">Slender pitcher plant</name>
    <dbReference type="NCBI Taxonomy" id="150966"/>
    <lineage>
        <taxon>Eukaryota</taxon>
        <taxon>Viridiplantae</taxon>
        <taxon>Streptophyta</taxon>
        <taxon>Embryophyta</taxon>
        <taxon>Tracheophyta</taxon>
        <taxon>Spermatophyta</taxon>
        <taxon>Magnoliopsida</taxon>
        <taxon>eudicotyledons</taxon>
        <taxon>Gunneridae</taxon>
        <taxon>Pentapetalae</taxon>
        <taxon>Caryophyllales</taxon>
        <taxon>Nepenthaceae</taxon>
        <taxon>Nepenthes</taxon>
    </lineage>
</organism>
<evidence type="ECO:0000256" key="1">
    <source>
        <dbReference type="SAM" id="MobiDB-lite"/>
    </source>
</evidence>
<evidence type="ECO:0000313" key="2">
    <source>
        <dbReference type="EMBL" id="GMG98429.1"/>
    </source>
</evidence>
<gene>
    <name evidence="2" type="ORF">Nepgr_000269</name>
</gene>
<evidence type="ECO:0000313" key="3">
    <source>
        <dbReference type="Proteomes" id="UP001279734"/>
    </source>
</evidence>
<name>A0AAD3RWK0_NEPGR</name>
<accession>A0AAD3RWK0</accession>
<dbReference type="AlphaFoldDB" id="A0AAD3RWK0"/>
<dbReference type="EMBL" id="BSYO01000001">
    <property type="protein sequence ID" value="GMG98429.1"/>
    <property type="molecule type" value="Genomic_DNA"/>
</dbReference>
<comment type="caution">
    <text evidence="2">The sequence shown here is derived from an EMBL/GenBank/DDBJ whole genome shotgun (WGS) entry which is preliminary data.</text>
</comment>
<keyword evidence="3" id="KW-1185">Reference proteome</keyword>